<feature type="region of interest" description="Disordered" evidence="1">
    <location>
        <begin position="60"/>
        <end position="96"/>
    </location>
</feature>
<evidence type="ECO:0000256" key="2">
    <source>
        <dbReference type="SAM" id="Phobius"/>
    </source>
</evidence>
<feature type="transmembrane region" description="Helical" evidence="2">
    <location>
        <begin position="36"/>
        <end position="55"/>
    </location>
</feature>
<keyword evidence="2" id="KW-0812">Transmembrane</keyword>
<evidence type="ECO:0000256" key="1">
    <source>
        <dbReference type="SAM" id="MobiDB-lite"/>
    </source>
</evidence>
<proteinExistence type="predicted"/>
<reference evidence="3" key="1">
    <citation type="submission" date="2022-07" db="EMBL/GenBank/DDBJ databases">
        <title>Phylogenomic reconstructions and comparative analyses of Kickxellomycotina fungi.</title>
        <authorList>
            <person name="Reynolds N.K."/>
            <person name="Stajich J.E."/>
            <person name="Barry K."/>
            <person name="Grigoriev I.V."/>
            <person name="Crous P."/>
            <person name="Smith M.E."/>
        </authorList>
    </citation>
    <scope>NUCLEOTIDE SEQUENCE</scope>
    <source>
        <strain evidence="3">RSA 476</strain>
    </source>
</reference>
<accession>A0A9W8IKF0</accession>
<keyword evidence="4" id="KW-1185">Reference proteome</keyword>
<protein>
    <submittedName>
        <fullName evidence="3">Uncharacterized protein</fullName>
    </submittedName>
</protein>
<sequence length="182" mass="19737">MGIISPHAANAPANTRLGYWAVLSLIDAASYIYGKGVYFCGGFVVILIFASLVYYRRKRNKDGKGSSRTGQLPLHRGGRAKGMLGLGKEEGGRKTRRSQSIAVLSESTSLLMESCDDLFESSKPRRHSSRSRRVFTTPMNSVLATLPEVDSDTEHGDDPISRYRATDAITGYSAALAGFKAA</sequence>
<organism evidence="3 4">
    <name type="scientific">Coemansia aciculifera</name>
    <dbReference type="NCBI Taxonomy" id="417176"/>
    <lineage>
        <taxon>Eukaryota</taxon>
        <taxon>Fungi</taxon>
        <taxon>Fungi incertae sedis</taxon>
        <taxon>Zoopagomycota</taxon>
        <taxon>Kickxellomycotina</taxon>
        <taxon>Kickxellomycetes</taxon>
        <taxon>Kickxellales</taxon>
        <taxon>Kickxellaceae</taxon>
        <taxon>Coemansia</taxon>
    </lineage>
</organism>
<keyword evidence="2" id="KW-1133">Transmembrane helix</keyword>
<dbReference type="AlphaFoldDB" id="A0A9W8IKF0"/>
<keyword evidence="2" id="KW-0472">Membrane</keyword>
<gene>
    <name evidence="3" type="ORF">GGH94_002115</name>
</gene>
<evidence type="ECO:0000313" key="4">
    <source>
        <dbReference type="Proteomes" id="UP001140074"/>
    </source>
</evidence>
<evidence type="ECO:0000313" key="3">
    <source>
        <dbReference type="EMBL" id="KAJ2865598.1"/>
    </source>
</evidence>
<dbReference type="EMBL" id="JANBUY010000056">
    <property type="protein sequence ID" value="KAJ2865598.1"/>
    <property type="molecule type" value="Genomic_DNA"/>
</dbReference>
<dbReference type="Proteomes" id="UP001140074">
    <property type="component" value="Unassembled WGS sequence"/>
</dbReference>
<name>A0A9W8IKF0_9FUNG</name>
<comment type="caution">
    <text evidence="3">The sequence shown here is derived from an EMBL/GenBank/DDBJ whole genome shotgun (WGS) entry which is preliminary data.</text>
</comment>